<dbReference type="EMBL" id="VFQX01000028">
    <property type="protein sequence ID" value="KAF0979088.1"/>
    <property type="molecule type" value="Genomic_DNA"/>
</dbReference>
<gene>
    <name evidence="2" type="ORF">FDP41_002158</name>
</gene>
<dbReference type="VEuPathDB" id="AmoebaDB:NF0093390"/>
<dbReference type="Proteomes" id="UP000444721">
    <property type="component" value="Unassembled WGS sequence"/>
</dbReference>
<dbReference type="InterPro" id="IPR007379">
    <property type="entry name" value="Tim44-like_dom"/>
</dbReference>
<dbReference type="GeneID" id="68109376"/>
<dbReference type="OrthoDB" id="7249367at2759"/>
<dbReference type="SUPFAM" id="SSF54427">
    <property type="entry name" value="NTF2-like"/>
    <property type="match status" value="1"/>
</dbReference>
<feature type="domain" description="Tim44-like" evidence="1">
    <location>
        <begin position="110"/>
        <end position="241"/>
    </location>
</feature>
<name>A0A6A5BZK4_NAEFO</name>
<dbReference type="RefSeq" id="XP_044563801.1">
    <property type="nucleotide sequence ID" value="XM_044705322.1"/>
</dbReference>
<evidence type="ECO:0000259" key="1">
    <source>
        <dbReference type="Pfam" id="PF04280"/>
    </source>
</evidence>
<sequence length="255" mass="29309">MKSSLMLLSSGSKRSVERVFSINLCSSLKLIYSFSSICNRNFNAKLGMNCNKRMDFKEQLKQQVSQLEKILEEDRKSMDLVSFGTVVEPADLAKHPFYTYDVKIYKMGWDADFDEHEFVDGAKQAFQTIRELLIEDPSQLEPMFTPESYEGLRDWYKYISEEKHCKIHGSLDSISEAQILNIRVDAEGATIVNVRLKFKETLYLEDEEGNVVSGKKSPQTKIGVISFFRPDKETDWQVRAIVNPYILTSTPENDA</sequence>
<dbReference type="InterPro" id="IPR032710">
    <property type="entry name" value="NTF2-like_dom_sf"/>
</dbReference>
<protein>
    <recommendedName>
        <fullName evidence="1">Tim44-like domain-containing protein</fullName>
    </recommendedName>
</protein>
<dbReference type="Gene3D" id="3.10.450.240">
    <property type="match status" value="1"/>
</dbReference>
<keyword evidence="3" id="KW-1185">Reference proteome</keyword>
<proteinExistence type="predicted"/>
<dbReference type="Pfam" id="PF04280">
    <property type="entry name" value="Tim44"/>
    <property type="match status" value="1"/>
</dbReference>
<reference evidence="2 3" key="1">
    <citation type="journal article" date="2019" name="Sci. Rep.">
        <title>Nanopore sequencing improves the draft genome of the human pathogenic amoeba Naegleria fowleri.</title>
        <authorList>
            <person name="Liechti N."/>
            <person name="Schurch N."/>
            <person name="Bruggmann R."/>
            <person name="Wittwer M."/>
        </authorList>
    </citation>
    <scope>NUCLEOTIDE SEQUENCE [LARGE SCALE GENOMIC DNA]</scope>
    <source>
        <strain evidence="2 3">ATCC 30894</strain>
    </source>
</reference>
<dbReference type="VEuPathDB" id="AmoebaDB:NfTy_034730"/>
<accession>A0A6A5BZK4</accession>
<comment type="caution">
    <text evidence="2">The sequence shown here is derived from an EMBL/GenBank/DDBJ whole genome shotgun (WGS) entry which is preliminary data.</text>
</comment>
<organism evidence="2 3">
    <name type="scientific">Naegleria fowleri</name>
    <name type="common">Brain eating amoeba</name>
    <dbReference type="NCBI Taxonomy" id="5763"/>
    <lineage>
        <taxon>Eukaryota</taxon>
        <taxon>Discoba</taxon>
        <taxon>Heterolobosea</taxon>
        <taxon>Tetramitia</taxon>
        <taxon>Eutetramitia</taxon>
        <taxon>Vahlkampfiidae</taxon>
        <taxon>Naegleria</taxon>
    </lineage>
</organism>
<evidence type="ECO:0000313" key="3">
    <source>
        <dbReference type="Proteomes" id="UP000444721"/>
    </source>
</evidence>
<dbReference type="VEuPathDB" id="AmoebaDB:FDP41_002158"/>
<dbReference type="AlphaFoldDB" id="A0A6A5BZK4"/>
<evidence type="ECO:0000313" key="2">
    <source>
        <dbReference type="EMBL" id="KAF0979088.1"/>
    </source>
</evidence>